<dbReference type="Gene3D" id="3.90.1310.10">
    <property type="entry name" value="Penicillin-binding protein 2a (Domain 2)"/>
    <property type="match status" value="1"/>
</dbReference>
<keyword evidence="6" id="KW-1185">Reference proteome</keyword>
<sequence>MEVKIRSRSRLMQFIALFLFLTLVWSYAQLEWNVPQAVRHTVMQARGSILAADGTVLARSVNGKRVYPQGQLAGQLVGMMGADSGLEGLEHAYNRVLEGGQDVRLTIDPGVQAAAEAALGKTVPEHQGEYGSVIVMETRTGRLLAAASYPPFNPERWTEYSAHDRRNRPFLDVYEPGSTIKALVVAAAFNEGLTSPETVYDTPMSRYIGKRWGSTIHDAVQHPGRLTTRQVLRYSSNVGMSHIVEHFAPERMRGYLGAYGFGSDVTLPRLPTETGSLQPLRKWDDLVRVTNAFGQGMSSTTLQLAAAYNTLGNDGMYVPPRLVEGEGSGDAGERHEVLRPTTARTTRAILQDVIEEGIFSQAGIEGYALGGKTGTAQVVGPRGYSSSLYDSVFSGFFPVDAPRVTITVMVHGAKVEYHGSQLAAPIYRQIASAVISRWAAVPTEQGQKEKHAKAQQTHN</sequence>
<dbReference type="Pfam" id="PF21922">
    <property type="entry name" value="PBP_dimer_2"/>
    <property type="match status" value="1"/>
</dbReference>
<dbReference type="GO" id="GO:0008658">
    <property type="term" value="F:penicillin binding"/>
    <property type="evidence" value="ECO:0007669"/>
    <property type="project" value="InterPro"/>
</dbReference>
<evidence type="ECO:0000256" key="2">
    <source>
        <dbReference type="ARBA" id="ARBA00023136"/>
    </source>
</evidence>
<dbReference type="OrthoDB" id="9770103at2"/>
<evidence type="ECO:0000259" key="4">
    <source>
        <dbReference type="Pfam" id="PF21922"/>
    </source>
</evidence>
<feature type="domain" description="Penicillin-binding protein transpeptidase" evidence="3">
    <location>
        <begin position="131"/>
        <end position="431"/>
    </location>
</feature>
<dbReference type="GO" id="GO:0071555">
    <property type="term" value="P:cell wall organization"/>
    <property type="evidence" value="ECO:0007669"/>
    <property type="project" value="TreeGrafter"/>
</dbReference>
<dbReference type="EMBL" id="FWWU01000009">
    <property type="protein sequence ID" value="SMB92221.1"/>
    <property type="molecule type" value="Genomic_DNA"/>
</dbReference>
<comment type="subcellular location">
    <subcellularLocation>
        <location evidence="1">Membrane</location>
    </subcellularLocation>
</comment>
<dbReference type="InterPro" id="IPR001460">
    <property type="entry name" value="PCN-bd_Tpept"/>
</dbReference>
<dbReference type="Proteomes" id="UP000192582">
    <property type="component" value="Unassembled WGS sequence"/>
</dbReference>
<dbReference type="STRING" id="695939.SAMN00790413_01484"/>
<reference evidence="5 6" key="1">
    <citation type="submission" date="2017-04" db="EMBL/GenBank/DDBJ databases">
        <authorList>
            <person name="Afonso C.L."/>
            <person name="Miller P.J."/>
            <person name="Scott M.A."/>
            <person name="Spackman E."/>
            <person name="Goraichik I."/>
            <person name="Dimitrov K.M."/>
            <person name="Suarez D.L."/>
            <person name="Swayne D.E."/>
        </authorList>
    </citation>
    <scope>NUCLEOTIDE SEQUENCE [LARGE SCALE GENOMIC DNA]</scope>
    <source>
        <strain evidence="5 6">KR-140</strain>
    </source>
</reference>
<dbReference type="SUPFAM" id="SSF56601">
    <property type="entry name" value="beta-lactamase/transpeptidase-like"/>
    <property type="match status" value="1"/>
</dbReference>
<dbReference type="PANTHER" id="PTHR30627">
    <property type="entry name" value="PEPTIDOGLYCAN D,D-TRANSPEPTIDASE"/>
    <property type="match status" value="1"/>
</dbReference>
<dbReference type="PANTHER" id="PTHR30627:SF1">
    <property type="entry name" value="PEPTIDOGLYCAN D,D-TRANSPEPTIDASE FTSI"/>
    <property type="match status" value="1"/>
</dbReference>
<evidence type="ECO:0000259" key="3">
    <source>
        <dbReference type="Pfam" id="PF00905"/>
    </source>
</evidence>
<dbReference type="AlphaFoldDB" id="A0A1W1VGL5"/>
<protein>
    <submittedName>
        <fullName evidence="5">Cell division protein FtsI (Penicillin-binding protein 3)</fullName>
    </submittedName>
</protein>
<dbReference type="GO" id="GO:0005886">
    <property type="term" value="C:plasma membrane"/>
    <property type="evidence" value="ECO:0007669"/>
    <property type="project" value="TreeGrafter"/>
</dbReference>
<dbReference type="Pfam" id="PF00905">
    <property type="entry name" value="Transpeptidase"/>
    <property type="match status" value="1"/>
</dbReference>
<keyword evidence="5" id="KW-0131">Cell cycle</keyword>
<dbReference type="SUPFAM" id="SSF56519">
    <property type="entry name" value="Penicillin binding protein dimerisation domain"/>
    <property type="match status" value="1"/>
</dbReference>
<gene>
    <name evidence="5" type="ORF">SAMN00790413_01484</name>
</gene>
<dbReference type="InterPro" id="IPR050515">
    <property type="entry name" value="Beta-lactam/transpept"/>
</dbReference>
<evidence type="ECO:0000256" key="1">
    <source>
        <dbReference type="ARBA" id="ARBA00004370"/>
    </source>
</evidence>
<keyword evidence="5" id="KW-0132">Cell division</keyword>
<organism evidence="5 6">
    <name type="scientific">Deinococcus hopiensis KR-140</name>
    <dbReference type="NCBI Taxonomy" id="695939"/>
    <lineage>
        <taxon>Bacteria</taxon>
        <taxon>Thermotogati</taxon>
        <taxon>Deinococcota</taxon>
        <taxon>Deinococci</taxon>
        <taxon>Deinococcales</taxon>
        <taxon>Deinococcaceae</taxon>
        <taxon>Deinococcus</taxon>
    </lineage>
</organism>
<evidence type="ECO:0000313" key="6">
    <source>
        <dbReference type="Proteomes" id="UP000192582"/>
    </source>
</evidence>
<dbReference type="RefSeq" id="WP_084048936.1">
    <property type="nucleotide sequence ID" value="NZ_FWWU01000009.1"/>
</dbReference>
<dbReference type="GO" id="GO:0051301">
    <property type="term" value="P:cell division"/>
    <property type="evidence" value="ECO:0007669"/>
    <property type="project" value="UniProtKB-KW"/>
</dbReference>
<proteinExistence type="predicted"/>
<keyword evidence="2" id="KW-0472">Membrane</keyword>
<evidence type="ECO:0000313" key="5">
    <source>
        <dbReference type="EMBL" id="SMB92221.1"/>
    </source>
</evidence>
<accession>A0A1W1VGL5</accession>
<name>A0A1W1VGL5_9DEIO</name>
<dbReference type="InterPro" id="IPR036138">
    <property type="entry name" value="PBP_dimer_sf"/>
</dbReference>
<dbReference type="InterPro" id="IPR012338">
    <property type="entry name" value="Beta-lactam/transpept-like"/>
</dbReference>
<dbReference type="Gene3D" id="3.30.450.330">
    <property type="match status" value="1"/>
</dbReference>
<feature type="domain" description="Penicillin binding protein A dimerisation" evidence="4">
    <location>
        <begin position="46"/>
        <end position="103"/>
    </location>
</feature>
<dbReference type="InterPro" id="IPR054120">
    <property type="entry name" value="PBPA_dimer"/>
</dbReference>
<dbReference type="Gene3D" id="3.40.710.10">
    <property type="entry name" value="DD-peptidase/beta-lactamase superfamily"/>
    <property type="match status" value="1"/>
</dbReference>